<name>A0ABN2CFV6_9ACTN</name>
<comment type="caution">
    <text evidence="1">The sequence shown here is derived from an EMBL/GenBank/DDBJ whole genome shotgun (WGS) entry which is preliminary data.</text>
</comment>
<dbReference type="RefSeq" id="WP_344209938.1">
    <property type="nucleotide sequence ID" value="NZ_BAAAOS010000007.1"/>
</dbReference>
<organism evidence="1 2">
    <name type="scientific">Kribbella sancticallisti</name>
    <dbReference type="NCBI Taxonomy" id="460087"/>
    <lineage>
        <taxon>Bacteria</taxon>
        <taxon>Bacillati</taxon>
        <taxon>Actinomycetota</taxon>
        <taxon>Actinomycetes</taxon>
        <taxon>Propionibacteriales</taxon>
        <taxon>Kribbellaceae</taxon>
        <taxon>Kribbella</taxon>
    </lineage>
</organism>
<evidence type="ECO:0000313" key="2">
    <source>
        <dbReference type="Proteomes" id="UP001500393"/>
    </source>
</evidence>
<evidence type="ECO:0000313" key="1">
    <source>
        <dbReference type="EMBL" id="GAA1557403.1"/>
    </source>
</evidence>
<keyword evidence="2" id="KW-1185">Reference proteome</keyword>
<proteinExistence type="predicted"/>
<gene>
    <name evidence="1" type="ORF">GCM10009789_08470</name>
</gene>
<dbReference type="Proteomes" id="UP001500393">
    <property type="component" value="Unassembled WGS sequence"/>
</dbReference>
<dbReference type="EMBL" id="BAAAOS010000007">
    <property type="protein sequence ID" value="GAA1557403.1"/>
    <property type="molecule type" value="Genomic_DNA"/>
</dbReference>
<reference evidence="1 2" key="1">
    <citation type="journal article" date="2019" name="Int. J. Syst. Evol. Microbiol.">
        <title>The Global Catalogue of Microorganisms (GCM) 10K type strain sequencing project: providing services to taxonomists for standard genome sequencing and annotation.</title>
        <authorList>
            <consortium name="The Broad Institute Genomics Platform"/>
            <consortium name="The Broad Institute Genome Sequencing Center for Infectious Disease"/>
            <person name="Wu L."/>
            <person name="Ma J."/>
        </authorList>
    </citation>
    <scope>NUCLEOTIDE SEQUENCE [LARGE SCALE GENOMIC DNA]</scope>
    <source>
        <strain evidence="1 2">JCM 14969</strain>
    </source>
</reference>
<accession>A0ABN2CFV6</accession>
<sequence length="54" mass="5837">MPGAGAAFTPPADLGELNSVNGFVYASRYPVDGKNSQAITSTDRGKTWQYFEPR</sequence>
<protein>
    <submittedName>
        <fullName evidence="1">Uncharacterized protein</fullName>
    </submittedName>
</protein>